<evidence type="ECO:0000313" key="2">
    <source>
        <dbReference type="Proteomes" id="UP000026915"/>
    </source>
</evidence>
<dbReference type="EMBL" id="CM001884">
    <property type="protein sequence ID" value="EOY28991.1"/>
    <property type="molecule type" value="Genomic_DNA"/>
</dbReference>
<proteinExistence type="predicted"/>
<evidence type="ECO:0000313" key="1">
    <source>
        <dbReference type="EMBL" id="EOY28991.1"/>
    </source>
</evidence>
<dbReference type="InParanoid" id="A0A061GHE6"/>
<dbReference type="Gramene" id="EOY28991">
    <property type="protein sequence ID" value="EOY28991"/>
    <property type="gene ID" value="TCM_030437"/>
</dbReference>
<organism evidence="1 2">
    <name type="scientific">Theobroma cacao</name>
    <name type="common">Cacao</name>
    <name type="synonym">Cocoa</name>
    <dbReference type="NCBI Taxonomy" id="3641"/>
    <lineage>
        <taxon>Eukaryota</taxon>
        <taxon>Viridiplantae</taxon>
        <taxon>Streptophyta</taxon>
        <taxon>Embryophyta</taxon>
        <taxon>Tracheophyta</taxon>
        <taxon>Spermatophyta</taxon>
        <taxon>Magnoliopsida</taxon>
        <taxon>eudicotyledons</taxon>
        <taxon>Gunneridae</taxon>
        <taxon>Pentapetalae</taxon>
        <taxon>rosids</taxon>
        <taxon>malvids</taxon>
        <taxon>Malvales</taxon>
        <taxon>Malvaceae</taxon>
        <taxon>Byttnerioideae</taxon>
        <taxon>Theobroma</taxon>
    </lineage>
</organism>
<dbReference type="Proteomes" id="UP000026915">
    <property type="component" value="Chromosome 6"/>
</dbReference>
<dbReference type="HOGENOM" id="CLU_2709848_0_0_1"/>
<accession>A0A061GHE6</accession>
<reference evidence="1 2" key="1">
    <citation type="journal article" date="2013" name="Genome Biol.">
        <title>The genome sequence of the most widely cultivated cacao type and its use to identify candidate genes regulating pod color.</title>
        <authorList>
            <person name="Motamayor J.C."/>
            <person name="Mockaitis K."/>
            <person name="Schmutz J."/>
            <person name="Haiminen N."/>
            <person name="Iii D.L."/>
            <person name="Cornejo O."/>
            <person name="Findley S.D."/>
            <person name="Zheng P."/>
            <person name="Utro F."/>
            <person name="Royaert S."/>
            <person name="Saski C."/>
            <person name="Jenkins J."/>
            <person name="Podicheti R."/>
            <person name="Zhao M."/>
            <person name="Scheffler B.E."/>
            <person name="Stack J.C."/>
            <person name="Feltus F.A."/>
            <person name="Mustiga G.M."/>
            <person name="Amores F."/>
            <person name="Phillips W."/>
            <person name="Marelli J.P."/>
            <person name="May G.D."/>
            <person name="Shapiro H."/>
            <person name="Ma J."/>
            <person name="Bustamante C.D."/>
            <person name="Schnell R.J."/>
            <person name="Main D."/>
            <person name="Gilbert D."/>
            <person name="Parida L."/>
            <person name="Kuhn D.N."/>
        </authorList>
    </citation>
    <scope>NUCLEOTIDE SEQUENCE [LARGE SCALE GENOMIC DNA]</scope>
    <source>
        <strain evidence="2">cv. Matina 1-6</strain>
    </source>
</reference>
<keyword evidence="2" id="KW-1185">Reference proteome</keyword>
<sequence>MMMLLLNDPISSPLRFDDDAVNDQRFGGEGRERVPDHHLINPFSLKSVGQSANQQIRWMAQVNANRAALACPH</sequence>
<dbReference type="AlphaFoldDB" id="A0A061GHE6"/>
<protein>
    <submittedName>
        <fullName evidence="1">Uncharacterized protein</fullName>
    </submittedName>
</protein>
<gene>
    <name evidence="1" type="ORF">TCM_030437</name>
</gene>
<name>A0A061GHE6_THECC</name>